<reference evidence="1" key="2">
    <citation type="submission" date="2015-06" db="UniProtKB">
        <authorList>
            <consortium name="EnsemblMetazoa"/>
        </authorList>
    </citation>
    <scope>IDENTIFICATION</scope>
</reference>
<dbReference type="InterPro" id="IPR036919">
    <property type="entry name" value="Ribo_uL30_ferredoxin-like_sf"/>
</dbReference>
<dbReference type="GO" id="GO:0006412">
    <property type="term" value="P:translation"/>
    <property type="evidence" value="ECO:0007669"/>
    <property type="project" value="InterPro"/>
</dbReference>
<dbReference type="EnsemblMetazoa" id="tetur21g01760.1">
    <property type="protein sequence ID" value="tetur21g01760.1"/>
    <property type="gene ID" value="tetur21g01760"/>
</dbReference>
<dbReference type="InterPro" id="IPR005996">
    <property type="entry name" value="Ribosomal_uL30_bac-type"/>
</dbReference>
<name>T1KU15_TETUR</name>
<sequence length="182" mass="20817">MSLVTHIAKRYLNIPVYGGPYINKGWAHKGKGPRDLEEAALHFKKTLEKEVTEPSPFHIVFRHKKTNTEPWMIKVKLRSLGLHGSAVGYPVLVPNTPHFNALLWDVKHLIRLKPVIFTNGIPTEKDIGATKLCMFTGKFEINEAFRVNDEKVWGEQTSGFYQGNYLRDYLRKLSGITHISYA</sequence>
<dbReference type="OrthoDB" id="9973389at2759"/>
<dbReference type="EMBL" id="CAEY01000548">
    <property type="status" value="NOT_ANNOTATED_CDS"/>
    <property type="molecule type" value="Genomic_DNA"/>
</dbReference>
<dbReference type="GO" id="GO:0015934">
    <property type="term" value="C:large ribosomal subunit"/>
    <property type="evidence" value="ECO:0007669"/>
    <property type="project" value="InterPro"/>
</dbReference>
<dbReference type="GO" id="GO:0005739">
    <property type="term" value="C:mitochondrion"/>
    <property type="evidence" value="ECO:0007669"/>
    <property type="project" value="TreeGrafter"/>
</dbReference>
<dbReference type="SUPFAM" id="SSF55129">
    <property type="entry name" value="Ribosomal protein L30p/L7e"/>
    <property type="match status" value="1"/>
</dbReference>
<dbReference type="Proteomes" id="UP000015104">
    <property type="component" value="Unassembled WGS sequence"/>
</dbReference>
<evidence type="ECO:0008006" key="3">
    <source>
        <dbReference type="Google" id="ProtNLM"/>
    </source>
</evidence>
<organism evidence="1 2">
    <name type="scientific">Tetranychus urticae</name>
    <name type="common">Two-spotted spider mite</name>
    <dbReference type="NCBI Taxonomy" id="32264"/>
    <lineage>
        <taxon>Eukaryota</taxon>
        <taxon>Metazoa</taxon>
        <taxon>Ecdysozoa</taxon>
        <taxon>Arthropoda</taxon>
        <taxon>Chelicerata</taxon>
        <taxon>Arachnida</taxon>
        <taxon>Acari</taxon>
        <taxon>Acariformes</taxon>
        <taxon>Trombidiformes</taxon>
        <taxon>Prostigmata</taxon>
        <taxon>Eleutherengona</taxon>
        <taxon>Raphignathae</taxon>
        <taxon>Tetranychoidea</taxon>
        <taxon>Tetranychidae</taxon>
        <taxon>Tetranychus</taxon>
    </lineage>
</organism>
<dbReference type="KEGG" id="tut:107367292"/>
<keyword evidence="2" id="KW-1185">Reference proteome</keyword>
<protein>
    <recommendedName>
        <fullName evidence="3">39S ribosomal protein L30, mitochondrial</fullName>
    </recommendedName>
</protein>
<dbReference type="PANTHER" id="PTHR15892">
    <property type="entry name" value="MITOCHONDRIAL RIBOSOMAL PROTEIN L30"/>
    <property type="match status" value="1"/>
</dbReference>
<dbReference type="AlphaFoldDB" id="T1KU15"/>
<dbReference type="HOGENOM" id="CLU_1483862_0_0_1"/>
<proteinExistence type="predicted"/>
<dbReference type="GO" id="GO:0003735">
    <property type="term" value="F:structural constituent of ribosome"/>
    <property type="evidence" value="ECO:0007669"/>
    <property type="project" value="InterPro"/>
</dbReference>
<evidence type="ECO:0000313" key="1">
    <source>
        <dbReference type="EnsemblMetazoa" id="tetur21g01760.1"/>
    </source>
</evidence>
<evidence type="ECO:0000313" key="2">
    <source>
        <dbReference type="Proteomes" id="UP000015104"/>
    </source>
</evidence>
<dbReference type="PANTHER" id="PTHR15892:SF2">
    <property type="entry name" value="LARGE RIBOSOMAL SUBUNIT PROTEIN UL30M"/>
    <property type="match status" value="1"/>
</dbReference>
<accession>T1KU15</accession>
<reference evidence="2" key="1">
    <citation type="submission" date="2011-08" db="EMBL/GenBank/DDBJ databases">
        <authorList>
            <person name="Rombauts S."/>
        </authorList>
    </citation>
    <scope>NUCLEOTIDE SEQUENCE</scope>
    <source>
        <strain evidence="2">London</strain>
    </source>
</reference>
<dbReference type="STRING" id="32264.T1KU15"/>
<gene>
    <name evidence="1" type="primary">107367292</name>
</gene>